<dbReference type="EC" id="2.3.2.27" evidence="1"/>
<dbReference type="GO" id="GO:0008270">
    <property type="term" value="F:zinc ion binding"/>
    <property type="evidence" value="ECO:0007669"/>
    <property type="project" value="UniProtKB-KW"/>
</dbReference>
<dbReference type="PANTHER" id="PTHR20973">
    <property type="entry name" value="NON-SMC ELEMENT 1-RELATED"/>
    <property type="match status" value="1"/>
</dbReference>
<dbReference type="RefSeq" id="XP_009034941.1">
    <property type="nucleotide sequence ID" value="XM_009036693.1"/>
</dbReference>
<dbReference type="GO" id="GO:0000724">
    <property type="term" value="P:double-strand break repair via homologous recombination"/>
    <property type="evidence" value="ECO:0007669"/>
    <property type="project" value="TreeGrafter"/>
</dbReference>
<organism evidence="3">
    <name type="scientific">Aureococcus anophagefferens</name>
    <name type="common">Harmful bloom alga</name>
    <dbReference type="NCBI Taxonomy" id="44056"/>
    <lineage>
        <taxon>Eukaryota</taxon>
        <taxon>Sar</taxon>
        <taxon>Stramenopiles</taxon>
        <taxon>Ochrophyta</taxon>
        <taxon>Pelagophyceae</taxon>
        <taxon>Pelagomonadales</taxon>
        <taxon>Pelagomonadaceae</taxon>
        <taxon>Aureococcus</taxon>
    </lineage>
</organism>
<keyword evidence="1" id="KW-0863">Zinc-finger</keyword>
<accession>F0Y4E3</accession>
<comment type="subunit">
    <text evidence="1">Component of the Smc5-Smc6 complex.</text>
</comment>
<sequence length="172" mass="19110">MTEDEAGKVIDEIATDVLPGRGQSLRMALADINKELKKMDLEVRGYYTGKKVKDDQGDAHDEKVLALINLVSDDVAKVEGGRLTPDEVKLFTKMLARIAAGEDHEVPIDVLRDDKGKLTNPQFAEFAKSLVDARWLAKAPDDDVVSYGPRSYLELADIIREHGVEVPQMITY</sequence>
<protein>
    <recommendedName>
        <fullName evidence="1">Non-structural maintenance of chromosomes element 1 homolog</fullName>
        <ecNumber evidence="1">2.3.2.27</ecNumber>
    </recommendedName>
</protein>
<gene>
    <name evidence="2" type="ORF">AURANDRAFT_62663</name>
</gene>
<dbReference type="GO" id="GO:0030915">
    <property type="term" value="C:Smc5-Smc6 complex"/>
    <property type="evidence" value="ECO:0007669"/>
    <property type="project" value="UniProtKB-UniRule"/>
</dbReference>
<dbReference type="InterPro" id="IPR011513">
    <property type="entry name" value="Nse1"/>
</dbReference>
<evidence type="ECO:0000313" key="2">
    <source>
        <dbReference type="EMBL" id="EGB10108.1"/>
    </source>
</evidence>
<dbReference type="OMA" id="KMHASKM"/>
<reference evidence="2 3" key="1">
    <citation type="journal article" date="2011" name="Proc. Natl. Acad. Sci. U.S.A.">
        <title>Niche of harmful alga Aureococcus anophagefferens revealed through ecogenomics.</title>
        <authorList>
            <person name="Gobler C.J."/>
            <person name="Berry D.L."/>
            <person name="Dyhrman S.T."/>
            <person name="Wilhelm S.W."/>
            <person name="Salamov A."/>
            <person name="Lobanov A.V."/>
            <person name="Zhang Y."/>
            <person name="Collier J.L."/>
            <person name="Wurch L.L."/>
            <person name="Kustka A.B."/>
            <person name="Dill B.D."/>
            <person name="Shah M."/>
            <person name="VerBerkmoes N.C."/>
            <person name="Kuo A."/>
            <person name="Terry A."/>
            <person name="Pangilinan J."/>
            <person name="Lindquist E.A."/>
            <person name="Lucas S."/>
            <person name="Paulsen I.T."/>
            <person name="Hattenrath-Lehmann T.K."/>
            <person name="Talmage S.C."/>
            <person name="Walker E.A."/>
            <person name="Koch F."/>
            <person name="Burson A.M."/>
            <person name="Marcoval M.A."/>
            <person name="Tang Y.Z."/>
            <person name="Lecleir G.R."/>
            <person name="Coyne K.J."/>
            <person name="Berg G.M."/>
            <person name="Bertrand E.M."/>
            <person name="Saito M.A."/>
            <person name="Gladyshev V.N."/>
            <person name="Grigoriev I.V."/>
        </authorList>
    </citation>
    <scope>NUCLEOTIDE SEQUENCE [LARGE SCALE GENOMIC DNA]</scope>
    <source>
        <strain evidence="3">CCMP 1984</strain>
    </source>
</reference>
<dbReference type="OrthoDB" id="185455at2759"/>
<keyword evidence="1" id="KW-0808">Transferase</keyword>
<name>F0Y4E3_AURAN</name>
<dbReference type="GeneID" id="20223997"/>
<proteinExistence type="inferred from homology"/>
<dbReference type="GO" id="GO:0061630">
    <property type="term" value="F:ubiquitin protein ligase activity"/>
    <property type="evidence" value="ECO:0007669"/>
    <property type="project" value="UniProtKB-EC"/>
</dbReference>
<dbReference type="KEGG" id="aaf:AURANDRAFT_62663"/>
<dbReference type="InterPro" id="IPR036388">
    <property type="entry name" value="WH-like_DNA-bd_sf"/>
</dbReference>
<keyword evidence="1" id="KW-0862">Zinc</keyword>
<keyword evidence="1" id="KW-0227">DNA damage</keyword>
<evidence type="ECO:0000313" key="3">
    <source>
        <dbReference type="Proteomes" id="UP000002729"/>
    </source>
</evidence>
<comment type="catalytic activity">
    <reaction evidence="1">
        <text>S-ubiquitinyl-[E2 ubiquitin-conjugating enzyme]-L-cysteine + [acceptor protein]-L-lysine = [E2 ubiquitin-conjugating enzyme]-L-cysteine + N(6)-ubiquitinyl-[acceptor protein]-L-lysine.</text>
        <dbReference type="EC" id="2.3.2.27"/>
    </reaction>
</comment>
<keyword evidence="1" id="KW-0539">Nucleus</keyword>
<keyword evidence="1" id="KW-0833">Ubl conjugation pathway</keyword>
<dbReference type="InParanoid" id="F0Y4E3"/>
<dbReference type="GO" id="GO:0005634">
    <property type="term" value="C:nucleus"/>
    <property type="evidence" value="ECO:0007669"/>
    <property type="project" value="UniProtKB-SubCell"/>
</dbReference>
<dbReference type="Pfam" id="PF07574">
    <property type="entry name" value="SMC_Nse1"/>
    <property type="match status" value="1"/>
</dbReference>
<dbReference type="Gene3D" id="1.10.10.10">
    <property type="entry name" value="Winged helix-like DNA-binding domain superfamily/Winged helix DNA-binding domain"/>
    <property type="match status" value="1"/>
</dbReference>
<comment type="subcellular location">
    <subcellularLocation>
        <location evidence="1">Nucleus</location>
    </subcellularLocation>
</comment>
<keyword evidence="1" id="KW-0233">DNA recombination</keyword>
<dbReference type="AlphaFoldDB" id="F0Y4E3"/>
<dbReference type="Proteomes" id="UP000002729">
    <property type="component" value="Unassembled WGS sequence"/>
</dbReference>
<dbReference type="PANTHER" id="PTHR20973:SF0">
    <property type="entry name" value="NON-STRUCTURAL MAINTENANCE OF CHROMOSOMES ELEMENT 1 HOMOLOG"/>
    <property type="match status" value="1"/>
</dbReference>
<keyword evidence="1" id="KW-0234">DNA repair</keyword>
<dbReference type="eggNOG" id="ENOG502T06J">
    <property type="taxonomic scope" value="Eukaryota"/>
</dbReference>
<keyword evidence="3" id="KW-1185">Reference proteome</keyword>
<dbReference type="EMBL" id="GL833124">
    <property type="protein sequence ID" value="EGB10108.1"/>
    <property type="molecule type" value="Genomic_DNA"/>
</dbReference>
<evidence type="ECO:0000256" key="1">
    <source>
        <dbReference type="RuleBase" id="RU368018"/>
    </source>
</evidence>
<comment type="similarity">
    <text evidence="1">Belongs to the NSE1 family.</text>
</comment>
<keyword evidence="1" id="KW-0479">Metal-binding</keyword>